<dbReference type="InterPro" id="IPR008978">
    <property type="entry name" value="HSP20-like_chaperone"/>
</dbReference>
<evidence type="ECO:0000259" key="3">
    <source>
        <dbReference type="PROSITE" id="PS01031"/>
    </source>
</evidence>
<dbReference type="InterPro" id="IPR031107">
    <property type="entry name" value="Small_HSP"/>
</dbReference>
<dbReference type="AlphaFoldDB" id="A0A7Y2E895"/>
<comment type="similarity">
    <text evidence="1 2">Belongs to the small heat shock protein (HSP20) family.</text>
</comment>
<dbReference type="InterPro" id="IPR002068">
    <property type="entry name" value="A-crystallin/Hsp20_dom"/>
</dbReference>
<gene>
    <name evidence="4" type="ORF">HKN21_00385</name>
</gene>
<dbReference type="EMBL" id="JABDJR010000008">
    <property type="protein sequence ID" value="NNF05190.1"/>
    <property type="molecule type" value="Genomic_DNA"/>
</dbReference>
<dbReference type="Proteomes" id="UP000547674">
    <property type="component" value="Unassembled WGS sequence"/>
</dbReference>
<organism evidence="4 5">
    <name type="scientific">Eiseniibacteriota bacterium</name>
    <dbReference type="NCBI Taxonomy" id="2212470"/>
    <lineage>
        <taxon>Bacteria</taxon>
        <taxon>Candidatus Eiseniibacteriota</taxon>
    </lineage>
</organism>
<dbReference type="PROSITE" id="PS01031">
    <property type="entry name" value="SHSP"/>
    <property type="match status" value="1"/>
</dbReference>
<protein>
    <submittedName>
        <fullName evidence="4">Hsp20/alpha crystallin family protein</fullName>
    </submittedName>
</protein>
<evidence type="ECO:0000313" key="4">
    <source>
        <dbReference type="EMBL" id="NNF05190.1"/>
    </source>
</evidence>
<dbReference type="CDD" id="cd06464">
    <property type="entry name" value="ACD_sHsps-like"/>
    <property type="match status" value="1"/>
</dbReference>
<sequence>MLVRWKNPVDEFFGLNDELTRPLQRAMAPSRSLVPAVDVSEDEHNFTIMADLPGLKKDEVKVEFTDGVLVLKGEKQSSVETKDEKWHRKERSFGAFERRFEVNVPIDAGSISAKFNDGVLTIVLPKAEEAKPREISIEN</sequence>
<evidence type="ECO:0000313" key="5">
    <source>
        <dbReference type="Proteomes" id="UP000547674"/>
    </source>
</evidence>
<name>A0A7Y2E895_UNCEI</name>
<dbReference type="Gene3D" id="2.60.40.790">
    <property type="match status" value="1"/>
</dbReference>
<accession>A0A7Y2E895</accession>
<proteinExistence type="inferred from homology"/>
<reference evidence="4 5" key="1">
    <citation type="submission" date="2020-03" db="EMBL/GenBank/DDBJ databases">
        <title>Metabolic flexibility allows generalist bacteria to become dominant in a frequently disturbed ecosystem.</title>
        <authorList>
            <person name="Chen Y.-J."/>
            <person name="Leung P.M."/>
            <person name="Bay S.K."/>
            <person name="Hugenholtz P."/>
            <person name="Kessler A.J."/>
            <person name="Shelley G."/>
            <person name="Waite D.W."/>
            <person name="Cook P.L."/>
            <person name="Greening C."/>
        </authorList>
    </citation>
    <scope>NUCLEOTIDE SEQUENCE [LARGE SCALE GENOMIC DNA]</scope>
    <source>
        <strain evidence="4">SS_bin_28</strain>
    </source>
</reference>
<dbReference type="Pfam" id="PF00011">
    <property type="entry name" value="HSP20"/>
    <property type="match status" value="1"/>
</dbReference>
<dbReference type="SUPFAM" id="SSF49764">
    <property type="entry name" value="HSP20-like chaperones"/>
    <property type="match status" value="1"/>
</dbReference>
<comment type="caution">
    <text evidence="4">The sequence shown here is derived from an EMBL/GenBank/DDBJ whole genome shotgun (WGS) entry which is preliminary data.</text>
</comment>
<evidence type="ECO:0000256" key="1">
    <source>
        <dbReference type="PROSITE-ProRule" id="PRU00285"/>
    </source>
</evidence>
<evidence type="ECO:0000256" key="2">
    <source>
        <dbReference type="RuleBase" id="RU003616"/>
    </source>
</evidence>
<feature type="domain" description="SHSP" evidence="3">
    <location>
        <begin position="28"/>
        <end position="139"/>
    </location>
</feature>
<dbReference type="PANTHER" id="PTHR11527">
    <property type="entry name" value="HEAT-SHOCK PROTEIN 20 FAMILY MEMBER"/>
    <property type="match status" value="1"/>
</dbReference>